<comment type="caution">
    <text evidence="1">The sequence shown here is derived from an EMBL/GenBank/DDBJ whole genome shotgun (WGS) entry which is preliminary data.</text>
</comment>
<reference evidence="1" key="1">
    <citation type="submission" date="2022-06" db="EMBL/GenBank/DDBJ databases">
        <title>WGS of actinobacteria.</title>
        <authorList>
            <person name="Thawai C."/>
        </authorList>
    </citation>
    <scope>NUCLEOTIDE SEQUENCE</scope>
    <source>
        <strain evidence="1">DSM 42010</strain>
    </source>
</reference>
<keyword evidence="2" id="KW-1185">Reference proteome</keyword>
<gene>
    <name evidence="1" type="ORF">NQU54_33050</name>
</gene>
<accession>A0A9X2M280</accession>
<dbReference type="AlphaFoldDB" id="A0A9X2M280"/>
<sequence>MISLVDIEQAVQQTAAYHHPHFRGAEKNQYNTVRLSFREFTGEEDEPRWPAASWRDETLSRAAKELLEEEYSMARALWRDARYVRDLKRAAVGADAVWAAAGQARREMDEAFAALDRTESGHWYAAVSTLITRQNNAMDAAKAWDEQGRRIAGVHHDYVSTELSPAQAYERAGVDSSGWLIGDYYDYERRSTPLIRKLTEAVDRQRVHVRTVAFLTGSHAQDG</sequence>
<protein>
    <submittedName>
        <fullName evidence="1">Uncharacterized protein</fullName>
    </submittedName>
</protein>
<organism evidence="1 2">
    <name type="scientific">Streptomyces malaysiensis subsp. samsunensis</name>
    <dbReference type="NCBI Taxonomy" id="459658"/>
    <lineage>
        <taxon>Bacteria</taxon>
        <taxon>Bacillati</taxon>
        <taxon>Actinomycetota</taxon>
        <taxon>Actinomycetes</taxon>
        <taxon>Kitasatosporales</taxon>
        <taxon>Streptomycetaceae</taxon>
        <taxon>Streptomyces</taxon>
        <taxon>Streptomyces violaceusniger group</taxon>
    </lineage>
</organism>
<proteinExistence type="predicted"/>
<dbReference type="RefSeq" id="WP_257634227.1">
    <property type="nucleotide sequence ID" value="NZ_JANIIC010000048.1"/>
</dbReference>
<evidence type="ECO:0000313" key="2">
    <source>
        <dbReference type="Proteomes" id="UP001142400"/>
    </source>
</evidence>
<name>A0A9X2M280_STRMQ</name>
<dbReference type="Proteomes" id="UP001142400">
    <property type="component" value="Unassembled WGS sequence"/>
</dbReference>
<dbReference type="EMBL" id="JANIIC010000048">
    <property type="protein sequence ID" value="MCQ8833751.1"/>
    <property type="molecule type" value="Genomic_DNA"/>
</dbReference>
<evidence type="ECO:0000313" key="1">
    <source>
        <dbReference type="EMBL" id="MCQ8833751.1"/>
    </source>
</evidence>